<evidence type="ECO:0000256" key="1">
    <source>
        <dbReference type="SAM" id="MobiDB-lite"/>
    </source>
</evidence>
<keyword evidence="2" id="KW-0472">Membrane</keyword>
<dbReference type="AlphaFoldDB" id="A0A0H3WJY9"/>
<sequence>MIIYYKYSPARPAGADPEGVRDPSPTGGGPNPFLFLRRSEGPVGTEPRRSEGPTPNGRGTEPTFKKEFNYMLNMLLSMNNSFETFIILLYLFSPSLLIFINN</sequence>
<keyword evidence="2" id="KW-0812">Transmembrane</keyword>
<gene>
    <name evidence="3" type="primary">orf102</name>
</gene>
<feature type="region of interest" description="Disordered" evidence="1">
    <location>
        <begin position="1"/>
        <end position="63"/>
    </location>
</feature>
<protein>
    <submittedName>
        <fullName evidence="3">Uncharacterized protein</fullName>
    </submittedName>
</protein>
<accession>A0A0H3WJY9</accession>
<geneLocation type="mitochondrion" evidence="3"/>
<dbReference type="EMBL" id="KP712781">
    <property type="protein sequence ID" value="AKL82731.1"/>
    <property type="molecule type" value="Genomic_DNA"/>
</dbReference>
<evidence type="ECO:0000313" key="3">
    <source>
        <dbReference type="EMBL" id="AKL82731.1"/>
    </source>
</evidence>
<keyword evidence="2" id="KW-1133">Transmembrane helix</keyword>
<name>A0A0H3WJY9_YEASX</name>
<feature type="transmembrane region" description="Helical" evidence="2">
    <location>
        <begin position="81"/>
        <end position="100"/>
    </location>
</feature>
<evidence type="ECO:0000256" key="2">
    <source>
        <dbReference type="SAM" id="Phobius"/>
    </source>
</evidence>
<proteinExistence type="predicted"/>
<reference evidence="3" key="1">
    <citation type="journal article" date="2015" name="G3 (Bethesda)">
        <title>A Dynamic Mobile DNA Family in the Yeast Mitochondrial Genome.</title>
        <authorList>
            <person name="Wu B."/>
            <person name="Hao W."/>
        </authorList>
    </citation>
    <scope>NUCLEOTIDE SEQUENCE</scope>
    <source>
        <strain evidence="3">DBVPG1106</strain>
    </source>
</reference>
<keyword evidence="3" id="KW-0496">Mitochondrion</keyword>
<organism evidence="3">
    <name type="scientific">Saccharomyces cerevisiae</name>
    <name type="common">Baker's yeast</name>
    <dbReference type="NCBI Taxonomy" id="4932"/>
    <lineage>
        <taxon>Eukaryota</taxon>
        <taxon>Fungi</taxon>
        <taxon>Dikarya</taxon>
        <taxon>Ascomycota</taxon>
        <taxon>Saccharomycotina</taxon>
        <taxon>Saccharomycetes</taxon>
        <taxon>Saccharomycetales</taxon>
        <taxon>Saccharomycetaceae</taxon>
        <taxon>Saccharomyces</taxon>
    </lineage>
</organism>